<dbReference type="Ensembl" id="ENSLLET00000013067.1">
    <property type="protein sequence ID" value="ENSLLEP00000012576.1"/>
    <property type="gene ID" value="ENSLLEG00000007969.1"/>
</dbReference>
<dbReference type="EC" id="1.3.1.24" evidence="1"/>
<feature type="binding site" evidence="2">
    <location>
        <begin position="39"/>
        <end position="41"/>
    </location>
    <ligand>
        <name>NADP(+)</name>
        <dbReference type="ChEBI" id="CHEBI:58349"/>
    </ligand>
</feature>
<protein>
    <recommendedName>
        <fullName evidence="1">Biliverdin reductase A</fullName>
        <shortName evidence="1">BVR A</shortName>
        <ecNumber evidence="1">1.3.1.24</ecNumber>
    </recommendedName>
</protein>
<comment type="catalytic activity">
    <reaction evidence="1">
        <text>(4Z,15Z)-bilirubin IXalpha + NADP(+) = biliverdin IXalpha + NADPH + H(+)</text>
        <dbReference type="Rhea" id="RHEA:15793"/>
        <dbReference type="ChEBI" id="CHEBI:15378"/>
        <dbReference type="ChEBI" id="CHEBI:57783"/>
        <dbReference type="ChEBI" id="CHEBI:57977"/>
        <dbReference type="ChEBI" id="CHEBI:57991"/>
        <dbReference type="ChEBI" id="CHEBI:58349"/>
    </reaction>
</comment>
<gene>
    <name evidence="6" type="primary">BLVRA</name>
</gene>
<keyword evidence="7" id="KW-1185">Reference proteome</keyword>
<evidence type="ECO:0000259" key="4">
    <source>
        <dbReference type="Pfam" id="PF01408"/>
    </source>
</evidence>
<dbReference type="GO" id="GO:0004074">
    <property type="term" value="F:biliverdin reductase [NAD(P)H] activity"/>
    <property type="evidence" value="ECO:0007669"/>
    <property type="project" value="UniProtKB-UniRule"/>
</dbReference>
<feature type="binding site" evidence="3">
    <location>
        <position position="277"/>
    </location>
    <ligand>
        <name>Zn(2+)</name>
        <dbReference type="ChEBI" id="CHEBI:29105"/>
    </ligand>
</feature>
<accession>A0A8C5MDP9</accession>
<dbReference type="InterPro" id="IPR017094">
    <property type="entry name" value="Biliverdin_Rdtase_A"/>
</dbReference>
<dbReference type="SUPFAM" id="SSF55347">
    <property type="entry name" value="Glyceraldehyde-3-phosphate dehydrogenase-like, C-terminal domain"/>
    <property type="match status" value="1"/>
</dbReference>
<feature type="domain" description="Gfo/Idh/MocA-like oxidoreductase N-terminal" evidence="4">
    <location>
        <begin position="3"/>
        <end position="120"/>
    </location>
</feature>
<keyword evidence="1 2" id="KW-0521">NADP</keyword>
<dbReference type="GO" id="GO:0000166">
    <property type="term" value="F:nucleotide binding"/>
    <property type="evidence" value="ECO:0007669"/>
    <property type="project" value="InterPro"/>
</dbReference>
<name>A0A8C5MDP9_9ANUR</name>
<dbReference type="InterPro" id="IPR051450">
    <property type="entry name" value="Gfo/Idh/MocA_Oxidoreductases"/>
</dbReference>
<keyword evidence="1" id="KW-0560">Oxidoreductase</keyword>
<dbReference type="Gene3D" id="3.30.360.10">
    <property type="entry name" value="Dihydrodipicolinate Reductase, domain 2"/>
    <property type="match status" value="1"/>
</dbReference>
<feature type="binding site" evidence="2">
    <location>
        <position position="93"/>
    </location>
    <ligand>
        <name>NADP(+)</name>
        <dbReference type="ChEBI" id="CHEBI:58349"/>
    </ligand>
</feature>
<dbReference type="GO" id="GO:0005829">
    <property type="term" value="C:cytosol"/>
    <property type="evidence" value="ECO:0007669"/>
    <property type="project" value="UniProtKB-SubCell"/>
</dbReference>
<dbReference type="GO" id="GO:0042167">
    <property type="term" value="P:heme catabolic process"/>
    <property type="evidence" value="ECO:0007669"/>
    <property type="project" value="UniProtKB-UniRule"/>
</dbReference>
<evidence type="ECO:0000313" key="7">
    <source>
        <dbReference type="Proteomes" id="UP000694569"/>
    </source>
</evidence>
<keyword evidence="1 3" id="KW-0479">Metal-binding</keyword>
<comment type="subcellular location">
    <subcellularLocation>
        <location evidence="1">Cytoplasm</location>
        <location evidence="1">Cytosol</location>
    </subcellularLocation>
</comment>
<comment type="subunit">
    <text evidence="1">Monomer.</text>
</comment>
<dbReference type="InterPro" id="IPR000683">
    <property type="entry name" value="Gfo/Idh/MocA-like_OxRdtase_N"/>
</dbReference>
<dbReference type="SUPFAM" id="SSF51735">
    <property type="entry name" value="NAD(P)-binding Rossmann-fold domains"/>
    <property type="match status" value="1"/>
</dbReference>
<dbReference type="GO" id="GO:0008270">
    <property type="term" value="F:zinc ion binding"/>
    <property type="evidence" value="ECO:0007669"/>
    <property type="project" value="UniProtKB-UniRule"/>
</dbReference>
<dbReference type="Gene3D" id="3.40.50.720">
    <property type="entry name" value="NAD(P)-binding Rossmann-like Domain"/>
    <property type="match status" value="1"/>
</dbReference>
<comment type="similarity">
    <text evidence="1">Belongs to the Gfo/Idh/MocA family. Biliverdin reductase subfamily.</text>
</comment>
<dbReference type="Proteomes" id="UP000694569">
    <property type="component" value="Unplaced"/>
</dbReference>
<evidence type="ECO:0000256" key="1">
    <source>
        <dbReference type="PIRNR" id="PIRNR037032"/>
    </source>
</evidence>
<evidence type="ECO:0000259" key="5">
    <source>
        <dbReference type="Pfam" id="PF09166"/>
    </source>
</evidence>
<reference evidence="6" key="2">
    <citation type="submission" date="2025-09" db="UniProtKB">
        <authorList>
            <consortium name="Ensembl"/>
        </authorList>
    </citation>
    <scope>IDENTIFICATION</scope>
</reference>
<dbReference type="OrthoDB" id="2129491at2759"/>
<keyword evidence="1" id="KW-0963">Cytoplasm</keyword>
<dbReference type="GeneTree" id="ENSGT00390000011072"/>
<proteinExistence type="inferred from homology"/>
<feature type="binding site" evidence="3">
    <location>
        <position position="276"/>
    </location>
    <ligand>
        <name>Zn(2+)</name>
        <dbReference type="ChEBI" id="CHEBI:29105"/>
    </ligand>
</feature>
<dbReference type="Pfam" id="PF01408">
    <property type="entry name" value="GFO_IDH_MocA"/>
    <property type="match status" value="1"/>
</dbReference>
<keyword evidence="1 3" id="KW-0862">Zinc</keyword>
<dbReference type="InterPro" id="IPR036291">
    <property type="entry name" value="NAD(P)-bd_dom_sf"/>
</dbReference>
<evidence type="ECO:0000256" key="3">
    <source>
        <dbReference type="PIRSR" id="PIRSR037032-2"/>
    </source>
</evidence>
<comment type="cofactor">
    <cofactor evidence="3">
        <name>Zn(2+)</name>
        <dbReference type="ChEBI" id="CHEBI:29105"/>
    </cofactor>
    <text evidence="3">Binds 1 zinc ion per subunit.</text>
</comment>
<dbReference type="PANTHER" id="PTHR43377">
    <property type="entry name" value="BILIVERDIN REDUCTASE A"/>
    <property type="match status" value="1"/>
</dbReference>
<dbReference type="PIRSF" id="PIRSF037032">
    <property type="entry name" value="Biliverdin_reductase_A"/>
    <property type="match status" value="1"/>
</dbReference>
<comment type="pathway">
    <text evidence="1">Porphyrin-containing compound metabolism; protoheme degradation.</text>
</comment>
<feature type="binding site" evidence="3">
    <location>
        <position position="288"/>
    </location>
    <ligand>
        <name>Zn(2+)</name>
        <dbReference type="ChEBI" id="CHEBI:29105"/>
    </ligand>
</feature>
<reference evidence="6" key="1">
    <citation type="submission" date="2025-08" db="UniProtKB">
        <authorList>
            <consortium name="Ensembl"/>
        </authorList>
    </citation>
    <scope>IDENTIFICATION</scope>
</reference>
<sequence length="290" mass="32752">MFGVIVVGIGIAGSVRIRDLLNPLQSSPSENLKLVGFVSRRDLGEFNKVKQICLEEALQHKDVDAVFICTDNQNHEESIRRFLEAGKHVLVEYPMALSEDRVIELWQLAEQKGKVLHVEHIELLTEEYKQLKKEVEGKKLIEGVLQFTGGPLDEQRSGFPSFSGIARLTWLVDLFGELSVTSADIEEKKEQSYSKLTAHLVTAENRPLTWIEERGPGMKREKKFHFSFTSGVLDALPPPPSAAVGPFMQDQNLFAQKLLGQVSREDLATEKKRILHCIHLAEKIRQFCGH</sequence>
<dbReference type="PANTHER" id="PTHR43377:SF1">
    <property type="entry name" value="BILIVERDIN REDUCTASE A"/>
    <property type="match status" value="1"/>
</dbReference>
<keyword evidence="1" id="KW-0520">NAD</keyword>
<evidence type="ECO:0000313" key="6">
    <source>
        <dbReference type="Ensembl" id="ENSLLEP00000012576.1"/>
    </source>
</evidence>
<dbReference type="AlphaFoldDB" id="A0A8C5MDP9"/>
<evidence type="ECO:0000256" key="2">
    <source>
        <dbReference type="PIRSR" id="PIRSR037032-1"/>
    </source>
</evidence>
<dbReference type="UniPathway" id="UPA00684"/>
<comment type="catalytic activity">
    <reaction evidence="1">
        <text>(4Z,15Z)-bilirubin IXalpha + NAD(+) = biliverdin IXalpha + NADH + H(+)</text>
        <dbReference type="Rhea" id="RHEA:15797"/>
        <dbReference type="ChEBI" id="CHEBI:15378"/>
        <dbReference type="ChEBI" id="CHEBI:57540"/>
        <dbReference type="ChEBI" id="CHEBI:57945"/>
        <dbReference type="ChEBI" id="CHEBI:57977"/>
        <dbReference type="ChEBI" id="CHEBI:57991"/>
    </reaction>
</comment>
<dbReference type="Pfam" id="PF09166">
    <property type="entry name" value="Biliv-reduc_cat"/>
    <property type="match status" value="1"/>
</dbReference>
<comment type="function">
    <text evidence="1">Reduces the gamma-methene bridge of the open tetrapyrrole, biliverdin IXalpha, to bilirubin with the concomitant oxidation of a NADH or NADPH cofactor. Does not reduce bilirubin IXbeta. Uses the reactants NADH or NADPH depending on the pH; NADH is used at the acidic pH range (6-6.9) and NADPH at the alkaline range (8.5-8.7). NADPH, however, is the probable reactant in biological systems.</text>
</comment>
<organism evidence="6 7">
    <name type="scientific">Leptobrachium leishanense</name>
    <name type="common">Leishan spiny toad</name>
    <dbReference type="NCBI Taxonomy" id="445787"/>
    <lineage>
        <taxon>Eukaryota</taxon>
        <taxon>Metazoa</taxon>
        <taxon>Chordata</taxon>
        <taxon>Craniata</taxon>
        <taxon>Vertebrata</taxon>
        <taxon>Euteleostomi</taxon>
        <taxon>Amphibia</taxon>
        <taxon>Batrachia</taxon>
        <taxon>Anura</taxon>
        <taxon>Pelobatoidea</taxon>
        <taxon>Megophryidae</taxon>
        <taxon>Leptobrachium</taxon>
    </lineage>
</organism>
<feature type="domain" description="Biliverdin reductase catalytic" evidence="5">
    <location>
        <begin position="128"/>
        <end position="239"/>
    </location>
</feature>
<dbReference type="InterPro" id="IPR015249">
    <property type="entry name" value="Biliverdin_Rdtase_cat"/>
</dbReference>